<dbReference type="GO" id="GO:0005787">
    <property type="term" value="C:signal peptidase complex"/>
    <property type="evidence" value="ECO:0007669"/>
    <property type="project" value="UniProtKB-UniRule"/>
</dbReference>
<feature type="region of interest" description="Disordered" evidence="10">
    <location>
        <begin position="233"/>
        <end position="257"/>
    </location>
</feature>
<sequence>MHSSLVRVQNVFGYFTTVAFCTAIFVALSVLVTPQHPSASIQLRNVQVVKGRPHYYSPKKEEYAHIKFDLDADLSSLFNWNTKQVFVWITATYPSSSPTAPPSQAIIWDSIINSYSQLHPYTPFDAWKDLPIVGTNKVPAKKSKSASKKKVAEAEAEPTPGLVRLKNSKPKYQITDVTGKLASQANVTLELGWNVQPWVGALTWTAKEGQDFGRWKGIRGGKSEAFDLPALKGKSATQETVIQKGTPKPAEAKPVVP</sequence>
<evidence type="ECO:0000256" key="10">
    <source>
        <dbReference type="SAM" id="MobiDB-lite"/>
    </source>
</evidence>
<comment type="caution">
    <text evidence="12">The sequence shown here is derived from an EMBL/GenBank/DDBJ whole genome shotgun (WGS) entry which is preliminary data.</text>
</comment>
<gene>
    <name evidence="12" type="ORF">HETSPECPRED_005198</name>
</gene>
<evidence type="ECO:0000256" key="11">
    <source>
        <dbReference type="SAM" id="Phobius"/>
    </source>
</evidence>
<evidence type="ECO:0000313" key="12">
    <source>
        <dbReference type="EMBL" id="CAF9922944.1"/>
    </source>
</evidence>
<accession>A0A8H3IR52</accession>
<dbReference type="PANTHER" id="PTHR12804:SF0">
    <property type="entry name" value="SIGNAL PEPTIDASE COMPLEX SUBUNIT 3"/>
    <property type="match status" value="1"/>
</dbReference>
<dbReference type="GO" id="GO:0045047">
    <property type="term" value="P:protein targeting to ER"/>
    <property type="evidence" value="ECO:0007669"/>
    <property type="project" value="TreeGrafter"/>
</dbReference>
<evidence type="ECO:0000256" key="8">
    <source>
        <dbReference type="ARBA" id="ARBA00045670"/>
    </source>
</evidence>
<proteinExistence type="inferred from homology"/>
<dbReference type="PANTHER" id="PTHR12804">
    <property type="entry name" value="MICROSOMAL SIGNAL PEPTIDASE 23 KD SUBUNIT SPC22/23"/>
    <property type="match status" value="1"/>
</dbReference>
<dbReference type="Proteomes" id="UP000664521">
    <property type="component" value="Unassembled WGS sequence"/>
</dbReference>
<dbReference type="Pfam" id="PF04573">
    <property type="entry name" value="SPC22"/>
    <property type="match status" value="2"/>
</dbReference>
<evidence type="ECO:0000256" key="5">
    <source>
        <dbReference type="ARBA" id="ARBA00022968"/>
    </source>
</evidence>
<comment type="subcellular location">
    <subcellularLocation>
        <location evidence="1">Endoplasmic reticulum membrane</location>
        <topology evidence="1">Single-pass type II membrane protein</topology>
    </subcellularLocation>
</comment>
<organism evidence="12 13">
    <name type="scientific">Heterodermia speciosa</name>
    <dbReference type="NCBI Taxonomy" id="116794"/>
    <lineage>
        <taxon>Eukaryota</taxon>
        <taxon>Fungi</taxon>
        <taxon>Dikarya</taxon>
        <taxon>Ascomycota</taxon>
        <taxon>Pezizomycotina</taxon>
        <taxon>Lecanoromycetes</taxon>
        <taxon>OSLEUM clade</taxon>
        <taxon>Lecanoromycetidae</taxon>
        <taxon>Caliciales</taxon>
        <taxon>Physciaceae</taxon>
        <taxon>Heterodermia</taxon>
    </lineage>
</organism>
<evidence type="ECO:0000256" key="2">
    <source>
        <dbReference type="ARBA" id="ARBA00009289"/>
    </source>
</evidence>
<dbReference type="PIRSF" id="PIRSF016089">
    <property type="entry name" value="SPC22"/>
    <property type="match status" value="1"/>
</dbReference>
<keyword evidence="13" id="KW-1185">Reference proteome</keyword>
<evidence type="ECO:0000256" key="7">
    <source>
        <dbReference type="ARBA" id="ARBA00023136"/>
    </source>
</evidence>
<evidence type="ECO:0000256" key="9">
    <source>
        <dbReference type="PIRNR" id="PIRNR016089"/>
    </source>
</evidence>
<feature type="transmembrane region" description="Helical" evidence="11">
    <location>
        <begin position="12"/>
        <end position="32"/>
    </location>
</feature>
<evidence type="ECO:0000256" key="1">
    <source>
        <dbReference type="ARBA" id="ARBA00004648"/>
    </source>
</evidence>
<dbReference type="InterPro" id="IPR007653">
    <property type="entry name" value="SPC3"/>
</dbReference>
<keyword evidence="7 9" id="KW-0472">Membrane</keyword>
<evidence type="ECO:0000313" key="13">
    <source>
        <dbReference type="Proteomes" id="UP000664521"/>
    </source>
</evidence>
<keyword evidence="6 11" id="KW-1133">Transmembrane helix</keyword>
<comment type="similarity">
    <text evidence="2 9">Belongs to the SPCS3 family.</text>
</comment>
<name>A0A8H3IR52_9LECA</name>
<evidence type="ECO:0000256" key="6">
    <source>
        <dbReference type="ARBA" id="ARBA00022989"/>
    </source>
</evidence>
<evidence type="ECO:0000256" key="4">
    <source>
        <dbReference type="ARBA" id="ARBA00022824"/>
    </source>
</evidence>
<dbReference type="GO" id="GO:0006465">
    <property type="term" value="P:signal peptide processing"/>
    <property type="evidence" value="ECO:0007669"/>
    <property type="project" value="UniProtKB-UniRule"/>
</dbReference>
<comment type="function">
    <text evidence="8">Essential component of the signal peptidase complex (SPC) which catalyzes the cleavage of N-terminal signal sequences from nascent proteins as they are translocated into the lumen of the endoplasmic reticulum. Essential for the SPC catalytic activity, possibly by stabilizing and positioning the active center of the complex close to the lumenal surface. Essential for viability.</text>
</comment>
<evidence type="ECO:0000256" key="3">
    <source>
        <dbReference type="ARBA" id="ARBA00022692"/>
    </source>
</evidence>
<dbReference type="OrthoDB" id="10261524at2759"/>
<keyword evidence="3 11" id="KW-0812">Transmembrane</keyword>
<reference evidence="12" key="1">
    <citation type="submission" date="2021-03" db="EMBL/GenBank/DDBJ databases">
        <authorList>
            <person name="Tagirdzhanova G."/>
        </authorList>
    </citation>
    <scope>NUCLEOTIDE SEQUENCE</scope>
</reference>
<keyword evidence="4 9" id="KW-0256">Endoplasmic reticulum</keyword>
<dbReference type="EMBL" id="CAJPDS010000032">
    <property type="protein sequence ID" value="CAF9922944.1"/>
    <property type="molecule type" value="Genomic_DNA"/>
</dbReference>
<protein>
    <recommendedName>
        <fullName evidence="9">Signal peptidase subunit 3</fullName>
    </recommendedName>
</protein>
<dbReference type="AlphaFoldDB" id="A0A8H3IR52"/>
<keyword evidence="5" id="KW-0735">Signal-anchor</keyword>